<name>A0A380TKJ3_9ZZZZ</name>
<dbReference type="EMBL" id="UIDG01000557">
    <property type="protein sequence ID" value="SUS08213.1"/>
    <property type="molecule type" value="Genomic_DNA"/>
</dbReference>
<gene>
    <name evidence="1" type="ORF">DF3PB_600017</name>
</gene>
<dbReference type="AlphaFoldDB" id="A0A380TKJ3"/>
<protein>
    <submittedName>
        <fullName evidence="1">Uncharacterized protein</fullName>
    </submittedName>
</protein>
<proteinExistence type="predicted"/>
<sequence length="68" mass="7699">MSAYDEVLEGLLLDKENAVNDAIAVAQASLNFFFKLSDEERLENVWVIKDCIPVLNAIVRRSEDDDQV</sequence>
<accession>A0A380TKJ3</accession>
<organism evidence="1">
    <name type="scientific">metagenome</name>
    <dbReference type="NCBI Taxonomy" id="256318"/>
    <lineage>
        <taxon>unclassified sequences</taxon>
        <taxon>metagenomes</taxon>
    </lineage>
</organism>
<evidence type="ECO:0000313" key="1">
    <source>
        <dbReference type="EMBL" id="SUS08213.1"/>
    </source>
</evidence>
<reference evidence="1" key="1">
    <citation type="submission" date="2018-07" db="EMBL/GenBank/DDBJ databases">
        <authorList>
            <person name="Quirk P.G."/>
            <person name="Krulwich T.A."/>
        </authorList>
    </citation>
    <scope>NUCLEOTIDE SEQUENCE</scope>
</reference>